<evidence type="ECO:0000313" key="11">
    <source>
        <dbReference type="EMBL" id="GLS91647.1"/>
    </source>
</evidence>
<comment type="similarity">
    <text evidence="2">Belongs to the porin LamB (TC 1.B.3) family.</text>
</comment>
<evidence type="ECO:0000256" key="7">
    <source>
        <dbReference type="ARBA" id="ARBA00023114"/>
    </source>
</evidence>
<evidence type="ECO:0000256" key="3">
    <source>
        <dbReference type="ARBA" id="ARBA00022448"/>
    </source>
</evidence>
<accession>A0ABQ6E2R3</accession>
<keyword evidence="3" id="KW-0813">Transport</keyword>
<dbReference type="CDD" id="cd01346">
    <property type="entry name" value="Maltoporin-like"/>
    <property type="match status" value="1"/>
</dbReference>
<dbReference type="PANTHER" id="PTHR38762:SF1">
    <property type="entry name" value="CRYPTIC OUTER MEMBRANE PORIN BGLH-RELATED"/>
    <property type="match status" value="1"/>
</dbReference>
<keyword evidence="12" id="KW-1185">Reference proteome</keyword>
<evidence type="ECO:0000313" key="12">
    <source>
        <dbReference type="Proteomes" id="UP001157353"/>
    </source>
</evidence>
<dbReference type="PANTHER" id="PTHR38762">
    <property type="entry name" value="CRYPTIC OUTER MEMBRANE PORIN BGLH-RELATED"/>
    <property type="match status" value="1"/>
</dbReference>
<feature type="chain" id="PRO_5045670695" evidence="10">
    <location>
        <begin position="22"/>
        <end position="397"/>
    </location>
</feature>
<dbReference type="InterPro" id="IPR036998">
    <property type="entry name" value="Porin_LamB_sf"/>
</dbReference>
<keyword evidence="9" id="KW-0998">Cell outer membrane</keyword>
<evidence type="ECO:0000256" key="4">
    <source>
        <dbReference type="ARBA" id="ARBA00022452"/>
    </source>
</evidence>
<evidence type="ECO:0000256" key="10">
    <source>
        <dbReference type="SAM" id="SignalP"/>
    </source>
</evidence>
<dbReference type="EMBL" id="BSPQ01000013">
    <property type="protein sequence ID" value="GLS91647.1"/>
    <property type="molecule type" value="Genomic_DNA"/>
</dbReference>
<dbReference type="NCBIfam" id="NF006860">
    <property type="entry name" value="PRK09360.1"/>
    <property type="match status" value="1"/>
</dbReference>
<dbReference type="Gene3D" id="2.40.170.10">
    <property type="entry name" value="Porin, LamB type"/>
    <property type="match status" value="1"/>
</dbReference>
<evidence type="ECO:0000256" key="1">
    <source>
        <dbReference type="ARBA" id="ARBA00004571"/>
    </source>
</evidence>
<keyword evidence="7" id="KW-0626">Porin</keyword>
<dbReference type="Pfam" id="PF02264">
    <property type="entry name" value="LamB"/>
    <property type="match status" value="1"/>
</dbReference>
<evidence type="ECO:0000256" key="8">
    <source>
        <dbReference type="ARBA" id="ARBA00023136"/>
    </source>
</evidence>
<keyword evidence="5" id="KW-0812">Transmembrane</keyword>
<keyword evidence="6" id="KW-0406">Ion transport</keyword>
<keyword evidence="4" id="KW-1134">Transmembrane beta strand</keyword>
<organism evidence="11 12">
    <name type="scientific">Psychromonas marina</name>
    <dbReference type="NCBI Taxonomy" id="88364"/>
    <lineage>
        <taxon>Bacteria</taxon>
        <taxon>Pseudomonadati</taxon>
        <taxon>Pseudomonadota</taxon>
        <taxon>Gammaproteobacteria</taxon>
        <taxon>Alteromonadales</taxon>
        <taxon>Psychromonadaceae</taxon>
        <taxon>Psychromonas</taxon>
    </lineage>
</organism>
<dbReference type="InterPro" id="IPR050286">
    <property type="entry name" value="G_neg_Bact_CarbUptk_Porin"/>
</dbReference>
<dbReference type="SUPFAM" id="SSF56935">
    <property type="entry name" value="Porins"/>
    <property type="match status" value="1"/>
</dbReference>
<comment type="caution">
    <text evidence="11">The sequence shown here is derived from an EMBL/GenBank/DDBJ whole genome shotgun (WGS) entry which is preliminary data.</text>
</comment>
<protein>
    <submittedName>
        <fullName evidence="11">Maltoporin</fullName>
    </submittedName>
</protein>
<sequence length="397" mass="42375">MKKLQLALAVSAAILSSNVMAELAPVEFHGYMRGGVGMSADSGAQVSYEKNSVGRLGNEDDAYGEIQLSKELAKSNGITFKVNTMLAMASKGARDWEAVGSGADFAFRQYNVEAKGVFGGDEVVFAGKRYNQRHDIHISDTYYWDISGAGAGIENLAAGPGKLTAMWVRNDSWGETDTGNGSGALNVNIFDLRYGGISLWDNASLEVGIDYAMSNETNAFTGTPEEGVMVTAELTQGGLGGFNKTAIQYGTDTWGTNKVGGAGGADGASAFRIINHGVVGFGDKVDFAHQIIYSSATDVGTEDATYFSLVVRPEYKWTDNQKTILELGTFSRTWADGGEASGQKYTIAQALSAGSNFWARPEVRIYASYLTNGEAESFANNTSDSEVNFGVQAEAWF</sequence>
<evidence type="ECO:0000256" key="2">
    <source>
        <dbReference type="ARBA" id="ARBA00007055"/>
    </source>
</evidence>
<dbReference type="RefSeq" id="WP_284204752.1">
    <property type="nucleotide sequence ID" value="NZ_BSPQ01000013.1"/>
</dbReference>
<keyword evidence="10" id="KW-0732">Signal</keyword>
<dbReference type="InterPro" id="IPR003192">
    <property type="entry name" value="Porin_LamB"/>
</dbReference>
<feature type="signal peptide" evidence="10">
    <location>
        <begin position="1"/>
        <end position="21"/>
    </location>
</feature>
<keyword evidence="8" id="KW-0472">Membrane</keyword>
<evidence type="ECO:0000256" key="6">
    <source>
        <dbReference type="ARBA" id="ARBA00023065"/>
    </source>
</evidence>
<reference evidence="12" key="1">
    <citation type="journal article" date="2019" name="Int. J. Syst. Evol. Microbiol.">
        <title>The Global Catalogue of Microorganisms (GCM) 10K type strain sequencing project: providing services to taxonomists for standard genome sequencing and annotation.</title>
        <authorList>
            <consortium name="The Broad Institute Genomics Platform"/>
            <consortium name="The Broad Institute Genome Sequencing Center for Infectious Disease"/>
            <person name="Wu L."/>
            <person name="Ma J."/>
        </authorList>
    </citation>
    <scope>NUCLEOTIDE SEQUENCE [LARGE SCALE GENOMIC DNA]</scope>
    <source>
        <strain evidence="12">NBRC 103166</strain>
    </source>
</reference>
<gene>
    <name evidence="11" type="primary">lamB</name>
    <name evidence="11" type="ORF">GCM10007916_27160</name>
</gene>
<comment type="subcellular location">
    <subcellularLocation>
        <location evidence="1">Cell outer membrane</location>
        <topology evidence="1">Multi-pass membrane protein</topology>
    </subcellularLocation>
</comment>
<proteinExistence type="inferred from homology"/>
<dbReference type="Proteomes" id="UP001157353">
    <property type="component" value="Unassembled WGS sequence"/>
</dbReference>
<name>A0ABQ6E2R3_9GAMM</name>
<evidence type="ECO:0000256" key="5">
    <source>
        <dbReference type="ARBA" id="ARBA00022692"/>
    </source>
</evidence>
<evidence type="ECO:0000256" key="9">
    <source>
        <dbReference type="ARBA" id="ARBA00023237"/>
    </source>
</evidence>